<protein>
    <submittedName>
        <fullName evidence="1">Uncharacterized protein</fullName>
    </submittedName>
</protein>
<gene>
    <name evidence="1" type="ORF">N3K66_005367</name>
</gene>
<keyword evidence="2" id="KW-1185">Reference proteome</keyword>
<evidence type="ECO:0000313" key="2">
    <source>
        <dbReference type="Proteomes" id="UP001163324"/>
    </source>
</evidence>
<dbReference type="EMBL" id="CM047944">
    <property type="protein sequence ID" value="KAI9898906.1"/>
    <property type="molecule type" value="Genomic_DNA"/>
</dbReference>
<comment type="caution">
    <text evidence="1">The sequence shown here is derived from an EMBL/GenBank/DDBJ whole genome shotgun (WGS) entry which is preliminary data.</text>
</comment>
<proteinExistence type="predicted"/>
<evidence type="ECO:0000313" key="1">
    <source>
        <dbReference type="EMBL" id="KAI9898906.1"/>
    </source>
</evidence>
<organism evidence="1 2">
    <name type="scientific">Trichothecium roseum</name>
    <dbReference type="NCBI Taxonomy" id="47278"/>
    <lineage>
        <taxon>Eukaryota</taxon>
        <taxon>Fungi</taxon>
        <taxon>Dikarya</taxon>
        <taxon>Ascomycota</taxon>
        <taxon>Pezizomycotina</taxon>
        <taxon>Sordariomycetes</taxon>
        <taxon>Hypocreomycetidae</taxon>
        <taxon>Hypocreales</taxon>
        <taxon>Hypocreales incertae sedis</taxon>
        <taxon>Trichothecium</taxon>
    </lineage>
</organism>
<sequence length="786" mass="84261">MDGNDTGSTPAASPSSIIRSRISNACDGCKARKVKCDGRQPCSYCIRRQRPRSCHYTPQRRRQQQQQQQQQNKHRASTGYGVGVSPGVAVAPQSPPSTARAGPSSKQTSPDGPAEPEDSINDGGGGSVAEDETEVQRDARLLCDAQGKLIFIGDCAPLSFFQSVRQLVTSRVGQNAFAPETSRYSVLENAAAASEETFAQGQGPAARDGSPPEVDAARIHTAIDAYLVSTSALIDVFDRSRLFEELPIWATLPRKPQNLASAINYLVLAIGKQRDDAQLAQAYFEHARDQAYRSLNRSLSEGTVQAFLLVTVYMLCSCQINSAFLVFGIAARAAYSIGMHRTEVNARFGDEGRRQRDGLWKSLRAVDLFLSTSMGRPPATSDVDCTVSYYGGGGGEELDGSGEEALNLNHALVQILLIVETVVTEVYSRRKISLQLTEGISVQLREWSAAWLSRLRDALDPDAGRGGDEARMSGACQVLSTYYYAVMLVSRPFLMYEVFRRLSDAPGGSGGSGGGGSGGGGTRSPLSTTGKTRLADACIDAACLMVDRPLLELMRRGELDGRMPVLVSWLFAASLVLGLGLLGGFGRILERHCRDAIEALDHLARTDTHARQYSLIAQSLLTTALEHLEKRERQERRQRTESSSQLFGLMPTGGDGRGGSGLGRSPSRNGSGVGSSFGTVGASPAHSYARGRGPGDRGSPFGHHHHHSHNHSHSYNHPPQRLGTAAGATSSPRLPDFSSAAFGLGGSVLSTTTPEDNFWTGQDGDALNLFPLLDAGGGIDLAHYYS</sequence>
<name>A0ACC0UXW1_9HYPO</name>
<dbReference type="Proteomes" id="UP001163324">
    <property type="component" value="Chromosome 5"/>
</dbReference>
<accession>A0ACC0UXW1</accession>
<reference evidence="1" key="1">
    <citation type="submission" date="2022-10" db="EMBL/GenBank/DDBJ databases">
        <title>Complete Genome of Trichothecium roseum strain YXFP-22015, a Plant Pathogen Isolated from Citrus.</title>
        <authorList>
            <person name="Wang Y."/>
            <person name="Zhu L."/>
        </authorList>
    </citation>
    <scope>NUCLEOTIDE SEQUENCE</scope>
    <source>
        <strain evidence="1">YXFP-22015</strain>
    </source>
</reference>